<feature type="compositionally biased region" description="Basic and acidic residues" evidence="3">
    <location>
        <begin position="137"/>
        <end position="170"/>
    </location>
</feature>
<feature type="compositionally biased region" description="Basic and acidic residues" evidence="3">
    <location>
        <begin position="9"/>
        <end position="29"/>
    </location>
</feature>
<reference evidence="5 6" key="1">
    <citation type="submission" date="2022-12" db="EMBL/GenBank/DDBJ databases">
        <title>Chromosome-level genome of Tegillarca granosa.</title>
        <authorList>
            <person name="Kim J."/>
        </authorList>
    </citation>
    <scope>NUCLEOTIDE SEQUENCE [LARGE SCALE GENOMIC DNA]</scope>
    <source>
        <strain evidence="5">Teg-2019</strain>
        <tissue evidence="5">Adductor muscle</tissue>
    </source>
</reference>
<dbReference type="PANTHER" id="PTHR23138">
    <property type="entry name" value="RAN BINDING PROTEIN"/>
    <property type="match status" value="1"/>
</dbReference>
<dbReference type="SUPFAM" id="SSF50729">
    <property type="entry name" value="PH domain-like"/>
    <property type="match status" value="1"/>
</dbReference>
<feature type="compositionally biased region" description="Basic and acidic residues" evidence="3">
    <location>
        <begin position="395"/>
        <end position="427"/>
    </location>
</feature>
<name>A0ABQ9EMT9_TEGGR</name>
<evidence type="ECO:0000313" key="5">
    <source>
        <dbReference type="EMBL" id="KAJ8306589.1"/>
    </source>
</evidence>
<dbReference type="CDD" id="cd13180">
    <property type="entry name" value="RanBD_RanBP3"/>
    <property type="match status" value="1"/>
</dbReference>
<feature type="region of interest" description="Disordered" evidence="3">
    <location>
        <begin position="395"/>
        <end position="457"/>
    </location>
</feature>
<dbReference type="Proteomes" id="UP001217089">
    <property type="component" value="Unassembled WGS sequence"/>
</dbReference>
<feature type="domain" description="RanBD1" evidence="4">
    <location>
        <begin position="276"/>
        <end position="367"/>
    </location>
</feature>
<feature type="region of interest" description="Disordered" evidence="3">
    <location>
        <begin position="132"/>
        <end position="170"/>
    </location>
</feature>
<dbReference type="EMBL" id="JARBDR010000813">
    <property type="protein sequence ID" value="KAJ8306589.1"/>
    <property type="molecule type" value="Genomic_DNA"/>
</dbReference>
<feature type="region of interest" description="Disordered" evidence="3">
    <location>
        <begin position="253"/>
        <end position="279"/>
    </location>
</feature>
<dbReference type="InterPro" id="IPR011993">
    <property type="entry name" value="PH-like_dom_sf"/>
</dbReference>
<dbReference type="Gene3D" id="2.30.29.30">
    <property type="entry name" value="Pleckstrin-homology domain (PH domain)/Phosphotyrosine-binding domain (PTB)"/>
    <property type="match status" value="1"/>
</dbReference>
<keyword evidence="2" id="KW-0539">Nucleus</keyword>
<evidence type="ECO:0000256" key="1">
    <source>
        <dbReference type="ARBA" id="ARBA00004123"/>
    </source>
</evidence>
<gene>
    <name evidence="5" type="ORF">KUTeg_017134</name>
</gene>
<dbReference type="PROSITE" id="PS50196">
    <property type="entry name" value="RANBD1"/>
    <property type="match status" value="1"/>
</dbReference>
<evidence type="ECO:0000256" key="3">
    <source>
        <dbReference type="SAM" id="MobiDB-lite"/>
    </source>
</evidence>
<proteinExistence type="predicted"/>
<sequence>MADVYPESTDEKPDSGGGKTEEDTVHDTPDQSADSPNRGYLVNPQNPFASRPALKTDIVSSSSASHPHQPAAVHIAPSKLGSNPFVTRAGTDIEGSHKSSVLAPSKLDMFNKAETTSSPSKIFLRPSVLSAQVQSLKQKESEQKEKENQETVEEHSSSESSDKTKSNIDNKVTHENYFATALSSSSSENYFAAALGKSSDKLPDSTTETDENKEFVFGENLNNRVTGINSKEDKKNSGGFVFGQNLAERVVKSDAGNDSADEKDPDSSEETELDKSGDKIQTLEESAREFQAKHDKKPELKEVEATGKLFVFETQNKNWLERGRGLLRLNDSRSSNSIQFESRLVMRTQGSLRLILNTKIWPGMTIERASQKSTSPKDSDNIVRAVDWRIQQLRLHEEHQDDNKRADKRKADSPTDDSTIKKNRTSDEQSVPCIRREESDSSVVDPETDEEFGVRDK</sequence>
<dbReference type="PANTHER" id="PTHR23138:SF142">
    <property type="entry name" value="RAN-BINDING PROTEIN 3B-RELATED"/>
    <property type="match status" value="1"/>
</dbReference>
<comment type="subcellular location">
    <subcellularLocation>
        <location evidence="1">Nucleus</location>
    </subcellularLocation>
</comment>
<keyword evidence="6" id="KW-1185">Reference proteome</keyword>
<protein>
    <recommendedName>
        <fullName evidence="4">RanBD1 domain-containing protein</fullName>
    </recommendedName>
</protein>
<comment type="caution">
    <text evidence="5">The sequence shown here is derived from an EMBL/GenBank/DDBJ whole genome shotgun (WGS) entry which is preliminary data.</text>
</comment>
<feature type="region of interest" description="Disordered" evidence="3">
    <location>
        <begin position="197"/>
        <end position="218"/>
    </location>
</feature>
<dbReference type="InterPro" id="IPR000156">
    <property type="entry name" value="Ran_bind_dom"/>
</dbReference>
<evidence type="ECO:0000259" key="4">
    <source>
        <dbReference type="PROSITE" id="PS50196"/>
    </source>
</evidence>
<feature type="compositionally biased region" description="Low complexity" evidence="3">
    <location>
        <begin position="59"/>
        <end position="74"/>
    </location>
</feature>
<organism evidence="5 6">
    <name type="scientific">Tegillarca granosa</name>
    <name type="common">Malaysian cockle</name>
    <name type="synonym">Anadara granosa</name>
    <dbReference type="NCBI Taxonomy" id="220873"/>
    <lineage>
        <taxon>Eukaryota</taxon>
        <taxon>Metazoa</taxon>
        <taxon>Spiralia</taxon>
        <taxon>Lophotrochozoa</taxon>
        <taxon>Mollusca</taxon>
        <taxon>Bivalvia</taxon>
        <taxon>Autobranchia</taxon>
        <taxon>Pteriomorphia</taxon>
        <taxon>Arcoida</taxon>
        <taxon>Arcoidea</taxon>
        <taxon>Arcidae</taxon>
        <taxon>Tegillarca</taxon>
    </lineage>
</organism>
<accession>A0ABQ9EMT9</accession>
<evidence type="ECO:0000256" key="2">
    <source>
        <dbReference type="ARBA" id="ARBA00023242"/>
    </source>
</evidence>
<dbReference type="Pfam" id="PF00638">
    <property type="entry name" value="Ran_BP1"/>
    <property type="match status" value="1"/>
</dbReference>
<feature type="region of interest" description="Disordered" evidence="3">
    <location>
        <begin position="1"/>
        <end position="105"/>
    </location>
</feature>
<dbReference type="SMART" id="SM00160">
    <property type="entry name" value="RanBD"/>
    <property type="match status" value="1"/>
</dbReference>
<dbReference type="InterPro" id="IPR045255">
    <property type="entry name" value="RanBP1-like"/>
</dbReference>
<evidence type="ECO:0000313" key="6">
    <source>
        <dbReference type="Proteomes" id="UP001217089"/>
    </source>
</evidence>